<accession>C8XKT3</accession>
<feature type="domain" description="Glycosyl transferase family 1" evidence="3">
    <location>
        <begin position="201"/>
        <end position="353"/>
    </location>
</feature>
<keyword evidence="1" id="KW-0328">Glycosyltransferase</keyword>
<dbReference type="RefSeq" id="WP_015749562.1">
    <property type="nucleotide sequence ID" value="NC_013235.1"/>
</dbReference>
<evidence type="ECO:0000313" key="6">
    <source>
        <dbReference type="Proteomes" id="UP000002218"/>
    </source>
</evidence>
<keyword evidence="2 5" id="KW-0808">Transferase</keyword>
<dbReference type="Pfam" id="PF13439">
    <property type="entry name" value="Glyco_transf_4"/>
    <property type="match status" value="1"/>
</dbReference>
<dbReference type="SUPFAM" id="SSF53756">
    <property type="entry name" value="UDP-Glycosyltransferase/glycogen phosphorylase"/>
    <property type="match status" value="1"/>
</dbReference>
<dbReference type="InterPro" id="IPR001296">
    <property type="entry name" value="Glyco_trans_1"/>
</dbReference>
<dbReference type="PANTHER" id="PTHR12526:SF510">
    <property type="entry name" value="D-INOSITOL 3-PHOSPHATE GLYCOSYLTRANSFERASE"/>
    <property type="match status" value="1"/>
</dbReference>
<evidence type="ECO:0000259" key="4">
    <source>
        <dbReference type="Pfam" id="PF13439"/>
    </source>
</evidence>
<dbReference type="Gene3D" id="3.40.50.2000">
    <property type="entry name" value="Glycogen Phosphorylase B"/>
    <property type="match status" value="2"/>
</dbReference>
<evidence type="ECO:0000256" key="2">
    <source>
        <dbReference type="ARBA" id="ARBA00022679"/>
    </source>
</evidence>
<dbReference type="Proteomes" id="UP000002218">
    <property type="component" value="Chromosome"/>
</dbReference>
<keyword evidence="6" id="KW-1185">Reference proteome</keyword>
<dbReference type="EMBL" id="CP001737">
    <property type="protein sequence ID" value="ACV80740.1"/>
    <property type="molecule type" value="Genomic_DNA"/>
</dbReference>
<feature type="domain" description="Glycosyltransferase subfamily 4-like N-terminal" evidence="4">
    <location>
        <begin position="23"/>
        <end position="186"/>
    </location>
</feature>
<evidence type="ECO:0000313" key="5">
    <source>
        <dbReference type="EMBL" id="ACV80740.1"/>
    </source>
</evidence>
<dbReference type="InterPro" id="IPR028098">
    <property type="entry name" value="Glyco_trans_4-like_N"/>
</dbReference>
<dbReference type="STRING" id="479431.Namu_4454"/>
<dbReference type="InParanoid" id="C8XKT3"/>
<protein>
    <submittedName>
        <fullName evidence="5">Glycosyl transferase group 1</fullName>
    </submittedName>
</protein>
<dbReference type="CAZy" id="GT4">
    <property type="family name" value="Glycosyltransferase Family 4"/>
</dbReference>
<evidence type="ECO:0000256" key="1">
    <source>
        <dbReference type="ARBA" id="ARBA00022676"/>
    </source>
</evidence>
<dbReference type="Pfam" id="PF00534">
    <property type="entry name" value="Glycos_transf_1"/>
    <property type="match status" value="1"/>
</dbReference>
<dbReference type="KEGG" id="nml:Namu_4454"/>
<dbReference type="CDD" id="cd03801">
    <property type="entry name" value="GT4_PimA-like"/>
    <property type="match status" value="1"/>
</dbReference>
<gene>
    <name evidence="5" type="ordered locus">Namu_4454</name>
</gene>
<dbReference type="PANTHER" id="PTHR12526">
    <property type="entry name" value="GLYCOSYLTRANSFERASE"/>
    <property type="match status" value="1"/>
</dbReference>
<proteinExistence type="predicted"/>
<name>C8XKT3_NAKMY</name>
<dbReference type="eggNOG" id="COG0438">
    <property type="taxonomic scope" value="Bacteria"/>
</dbReference>
<reference evidence="5 6" key="2">
    <citation type="journal article" date="2010" name="Stand. Genomic Sci.">
        <title>Complete genome sequence of Nakamurella multipartita type strain (Y-104).</title>
        <authorList>
            <person name="Tice H."/>
            <person name="Mayilraj S."/>
            <person name="Sims D."/>
            <person name="Lapidus A."/>
            <person name="Nolan M."/>
            <person name="Lucas S."/>
            <person name="Glavina Del Rio T."/>
            <person name="Copeland A."/>
            <person name="Cheng J.F."/>
            <person name="Meincke L."/>
            <person name="Bruce D."/>
            <person name="Goodwin L."/>
            <person name="Pitluck S."/>
            <person name="Ivanova N."/>
            <person name="Mavromatis K."/>
            <person name="Ovchinnikova G."/>
            <person name="Pati A."/>
            <person name="Chen A."/>
            <person name="Palaniappan K."/>
            <person name="Land M."/>
            <person name="Hauser L."/>
            <person name="Chang Y.J."/>
            <person name="Jeffries C.D."/>
            <person name="Detter J.C."/>
            <person name="Brettin T."/>
            <person name="Rohde M."/>
            <person name="Goker M."/>
            <person name="Bristow J."/>
            <person name="Eisen J.A."/>
            <person name="Markowitz V."/>
            <person name="Hugenholtz P."/>
            <person name="Kyrpides N.C."/>
            <person name="Klenk H.P."/>
            <person name="Chen F."/>
        </authorList>
    </citation>
    <scope>NUCLEOTIDE SEQUENCE [LARGE SCALE GENOMIC DNA]</scope>
    <source>
        <strain evidence="6">ATCC 700099 / DSM 44233 / CIP 104796 / JCM 9543 / NBRC 105858 / Y-104</strain>
    </source>
</reference>
<sequence>MPPVGSGSGRRALVVHPGADLYGSDRVLLETVGALVEAGWAVTVSVPAAGPLVAVLVHRGASVQVCPTPVLRKSVLSPRGALRLVGDTARAIPSGAALIRRCQPDVVIANTITIPLWTLLGRMLRRPVLVHVHEAEGSVSMVRQRVMAAPLLLATALVANSRWTRDVLTRSFARLGPRTSVIYNGVAGPASPVPPRPAIQGSARLLFVGRLSPRKGPAIAIQALAHLRRRGTPASLDVVGDSFAGYEWFADELRRLVQLEGVADAVRFHGFVSDIWRQMAQADVVLVPSQADESFGNSAIEAVLGARPLVVTQIQGLLEATEGFAAVKSVPPGDADALAGGIDEILSEWSRFAELAERDARIAVERFAPARYRRDMLARVAGLVRP</sequence>
<dbReference type="HOGENOM" id="CLU_009583_0_4_11"/>
<dbReference type="AlphaFoldDB" id="C8XKT3"/>
<dbReference type="GO" id="GO:0016757">
    <property type="term" value="F:glycosyltransferase activity"/>
    <property type="evidence" value="ECO:0007669"/>
    <property type="project" value="UniProtKB-KW"/>
</dbReference>
<evidence type="ECO:0000259" key="3">
    <source>
        <dbReference type="Pfam" id="PF00534"/>
    </source>
</evidence>
<reference evidence="6" key="1">
    <citation type="submission" date="2009-09" db="EMBL/GenBank/DDBJ databases">
        <title>The complete genome of Nakamurella multipartita DSM 44233.</title>
        <authorList>
            <consortium name="US DOE Joint Genome Institute (JGI-PGF)"/>
            <person name="Lucas S."/>
            <person name="Copeland A."/>
            <person name="Lapidus A."/>
            <person name="Glavina del Rio T."/>
            <person name="Dalin E."/>
            <person name="Tice H."/>
            <person name="Bruce D."/>
            <person name="Goodwin L."/>
            <person name="Pitluck S."/>
            <person name="Kyrpides N."/>
            <person name="Mavromatis K."/>
            <person name="Ivanova N."/>
            <person name="Ovchinnikova G."/>
            <person name="Sims D."/>
            <person name="Meincke L."/>
            <person name="Brettin T."/>
            <person name="Detter J.C."/>
            <person name="Han C."/>
            <person name="Larimer F."/>
            <person name="Land M."/>
            <person name="Hauser L."/>
            <person name="Markowitz V."/>
            <person name="Cheng J.-F."/>
            <person name="Hugenholtz P."/>
            <person name="Woyke T."/>
            <person name="Wu D."/>
            <person name="Klenk H.-P."/>
            <person name="Eisen J.A."/>
        </authorList>
    </citation>
    <scope>NUCLEOTIDE SEQUENCE [LARGE SCALE GENOMIC DNA]</scope>
    <source>
        <strain evidence="6">ATCC 700099 / DSM 44233 / CIP 104796 / JCM 9543 / NBRC 105858 / Y-104</strain>
    </source>
</reference>
<organism evidence="5 6">
    <name type="scientific">Nakamurella multipartita (strain ATCC 700099 / DSM 44233 / CIP 104796 / JCM 9543 / NBRC 105858 / Y-104)</name>
    <name type="common">Microsphaera multipartita</name>
    <dbReference type="NCBI Taxonomy" id="479431"/>
    <lineage>
        <taxon>Bacteria</taxon>
        <taxon>Bacillati</taxon>
        <taxon>Actinomycetota</taxon>
        <taxon>Actinomycetes</taxon>
        <taxon>Nakamurellales</taxon>
        <taxon>Nakamurellaceae</taxon>
        <taxon>Nakamurella</taxon>
    </lineage>
</organism>